<dbReference type="InterPro" id="IPR007169">
    <property type="entry name" value="RemA-like"/>
</dbReference>
<sequence>MKTLNIGFNNFVIDEHVISIIVPDTAPARRLREDAKNRDSLIDATAGRKTRAIIIMDNGFVILSAVNVETLIQRIEQNND</sequence>
<evidence type="ECO:0000313" key="3">
    <source>
        <dbReference type="Proteomes" id="UP000321606"/>
    </source>
</evidence>
<name>A0A510JBQ9_9FUSO</name>
<dbReference type="RefSeq" id="WP_006807167.1">
    <property type="nucleotide sequence ID" value="NZ_AP019822.1"/>
</dbReference>
<reference evidence="2 3" key="1">
    <citation type="submission" date="2019-07" db="EMBL/GenBank/DDBJ databases">
        <title>Complete Genome Sequence of Leptotrichia goodfellowii Strain JCM 16774.</title>
        <authorList>
            <person name="Watanabe S."/>
            <person name="Cui L."/>
        </authorList>
    </citation>
    <scope>NUCLEOTIDE SEQUENCE [LARGE SCALE GENOMIC DNA]</scope>
    <source>
        <strain evidence="2 3">JCM16774</strain>
    </source>
</reference>
<dbReference type="KEGG" id="lgo:JCM16774_1666"/>
<dbReference type="NCBIfam" id="NF003315">
    <property type="entry name" value="PRK04323.1"/>
    <property type="match status" value="1"/>
</dbReference>
<protein>
    <recommendedName>
        <fullName evidence="1">Putative regulatory protein JCM16774_1666</fullName>
    </recommendedName>
</protein>
<dbReference type="Pfam" id="PF04025">
    <property type="entry name" value="RemA-like"/>
    <property type="match status" value="1"/>
</dbReference>
<dbReference type="STRING" id="714315.GCA_000516535_01673"/>
<dbReference type="OrthoDB" id="5432174at2"/>
<accession>A0A510JBQ9</accession>
<evidence type="ECO:0000256" key="1">
    <source>
        <dbReference type="HAMAP-Rule" id="MF_01503"/>
    </source>
</evidence>
<dbReference type="EMBL" id="AP019822">
    <property type="protein sequence ID" value="BBM36722.1"/>
    <property type="molecule type" value="Genomic_DNA"/>
</dbReference>
<gene>
    <name evidence="2" type="ORF">JCM16774_1666</name>
</gene>
<dbReference type="PANTHER" id="PTHR38449:SF1">
    <property type="entry name" value="REGULATORY PROTEIN SSL2874-RELATED"/>
    <property type="match status" value="1"/>
</dbReference>
<dbReference type="PANTHER" id="PTHR38449">
    <property type="entry name" value="REGULATORY PROTEIN TM_1690-RELATED"/>
    <property type="match status" value="1"/>
</dbReference>
<organism evidence="2 3">
    <name type="scientific">Pseudoleptotrichia goodfellowii</name>
    <dbReference type="NCBI Taxonomy" id="157692"/>
    <lineage>
        <taxon>Bacteria</taxon>
        <taxon>Fusobacteriati</taxon>
        <taxon>Fusobacteriota</taxon>
        <taxon>Fusobacteriia</taxon>
        <taxon>Fusobacteriales</taxon>
        <taxon>Leptotrichiaceae</taxon>
        <taxon>Pseudoleptotrichia</taxon>
    </lineage>
</organism>
<proteinExistence type="inferred from homology"/>
<dbReference type="Proteomes" id="UP000321606">
    <property type="component" value="Chromosome"/>
</dbReference>
<dbReference type="AlphaFoldDB" id="A0A510JBQ9"/>
<evidence type="ECO:0000313" key="2">
    <source>
        <dbReference type="EMBL" id="BBM36722.1"/>
    </source>
</evidence>
<comment type="similarity">
    <text evidence="1">Belongs to the RemA family.</text>
</comment>
<dbReference type="HAMAP" id="MF_01503">
    <property type="entry name" value="RemA"/>
    <property type="match status" value="1"/>
</dbReference>